<evidence type="ECO:0000256" key="3">
    <source>
        <dbReference type="PROSITE-ProRule" id="PRU00339"/>
    </source>
</evidence>
<evidence type="ECO:0000313" key="5">
    <source>
        <dbReference type="Proteomes" id="UP000689195"/>
    </source>
</evidence>
<organism evidence="4 5">
    <name type="scientific">Paramecium pentaurelia</name>
    <dbReference type="NCBI Taxonomy" id="43138"/>
    <lineage>
        <taxon>Eukaryota</taxon>
        <taxon>Sar</taxon>
        <taxon>Alveolata</taxon>
        <taxon>Ciliophora</taxon>
        <taxon>Intramacronucleata</taxon>
        <taxon>Oligohymenophorea</taxon>
        <taxon>Peniculida</taxon>
        <taxon>Parameciidae</taxon>
        <taxon>Paramecium</taxon>
    </lineage>
</organism>
<keyword evidence="5" id="KW-1185">Reference proteome</keyword>
<dbReference type="InterPro" id="IPR050498">
    <property type="entry name" value="Ycf3"/>
</dbReference>
<evidence type="ECO:0000256" key="1">
    <source>
        <dbReference type="ARBA" id="ARBA00022737"/>
    </source>
</evidence>
<dbReference type="PROSITE" id="PS50005">
    <property type="entry name" value="TPR"/>
    <property type="match status" value="2"/>
</dbReference>
<dbReference type="OrthoDB" id="310386at2759"/>
<name>A0A8S1YKW6_9CILI</name>
<dbReference type="InterPro" id="IPR019734">
    <property type="entry name" value="TPR_rpt"/>
</dbReference>
<protein>
    <recommendedName>
        <fullName evidence="6">Tetratricopeptide repeat protein</fullName>
    </recommendedName>
</protein>
<comment type="caution">
    <text evidence="4">The sequence shown here is derived from an EMBL/GenBank/DDBJ whole genome shotgun (WGS) entry which is preliminary data.</text>
</comment>
<gene>
    <name evidence="4" type="ORF">PPENT_87.1.T2200006</name>
</gene>
<keyword evidence="1" id="KW-0677">Repeat</keyword>
<dbReference type="EMBL" id="CAJJDO010000220">
    <property type="protein sequence ID" value="CAD8214519.1"/>
    <property type="molecule type" value="Genomic_DNA"/>
</dbReference>
<keyword evidence="2 3" id="KW-0802">TPR repeat</keyword>
<accession>A0A8S1YKW6</accession>
<dbReference type="Proteomes" id="UP000689195">
    <property type="component" value="Unassembled WGS sequence"/>
</dbReference>
<feature type="repeat" description="TPR" evidence="3">
    <location>
        <begin position="126"/>
        <end position="159"/>
    </location>
</feature>
<evidence type="ECO:0000313" key="4">
    <source>
        <dbReference type="EMBL" id="CAD8214519.1"/>
    </source>
</evidence>
<proteinExistence type="predicted"/>
<sequence>MIRQLKISIKLLNQVSNEEKFYQRAMRFLMKKYVYGSFKDCKICIQISPKYSLAYMRCVKNAIENNDDALQYYNQVIEIDNKCILEYCNRGNLYKTKEIKIRQSQIIIRLLSWIHKMILHTRAEVLRLLNQIGIFLDKIGNQEEALLDFNKAIELDPYDCIYNKRGLLFPKIGSTKQALIDFNKALQLDPNCFDFYFDRGNLHQDIDNEQQVLVDYDKAIELNSNNYKAYNNRGVQIFIMKQGLQIITNQLNQILMMLILIITEVIENALLKYWKKMEAPEDYNKAIELNPNIAQFRLQVIIGLLHLSLGYKYQAIIDHDKAIQLDPKAVIDYFNRGNQDVELNMIVLQKYEEI</sequence>
<reference evidence="4" key="1">
    <citation type="submission" date="2021-01" db="EMBL/GenBank/DDBJ databases">
        <authorList>
            <consortium name="Genoscope - CEA"/>
            <person name="William W."/>
        </authorList>
    </citation>
    <scope>NUCLEOTIDE SEQUENCE</scope>
</reference>
<dbReference type="Pfam" id="PF13181">
    <property type="entry name" value="TPR_8"/>
    <property type="match status" value="3"/>
</dbReference>
<dbReference type="PANTHER" id="PTHR44858:SF1">
    <property type="entry name" value="UDP-N-ACETYLGLUCOSAMINE--PEPTIDE N-ACETYLGLUCOSAMINYLTRANSFERASE SPINDLY-RELATED"/>
    <property type="match status" value="1"/>
</dbReference>
<dbReference type="PANTHER" id="PTHR44858">
    <property type="entry name" value="TETRATRICOPEPTIDE REPEAT PROTEIN 6"/>
    <property type="match status" value="1"/>
</dbReference>
<dbReference type="SMART" id="SM00028">
    <property type="entry name" value="TPR"/>
    <property type="match status" value="5"/>
</dbReference>
<evidence type="ECO:0008006" key="6">
    <source>
        <dbReference type="Google" id="ProtNLM"/>
    </source>
</evidence>
<feature type="repeat" description="TPR" evidence="3">
    <location>
        <begin position="193"/>
        <end position="226"/>
    </location>
</feature>
<evidence type="ECO:0000256" key="2">
    <source>
        <dbReference type="ARBA" id="ARBA00022803"/>
    </source>
</evidence>
<dbReference type="AlphaFoldDB" id="A0A8S1YKW6"/>